<evidence type="ECO:0000259" key="6">
    <source>
        <dbReference type="SMART" id="SM00645"/>
    </source>
</evidence>
<gene>
    <name evidence="7" type="ORF">niasHT_016472</name>
</gene>
<dbReference type="Proteomes" id="UP001620626">
    <property type="component" value="Unassembled WGS sequence"/>
</dbReference>
<organism evidence="7 8">
    <name type="scientific">Heterodera trifolii</name>
    <dbReference type="NCBI Taxonomy" id="157864"/>
    <lineage>
        <taxon>Eukaryota</taxon>
        <taxon>Metazoa</taxon>
        <taxon>Ecdysozoa</taxon>
        <taxon>Nematoda</taxon>
        <taxon>Chromadorea</taxon>
        <taxon>Rhabditida</taxon>
        <taxon>Tylenchina</taxon>
        <taxon>Tylenchomorpha</taxon>
        <taxon>Tylenchoidea</taxon>
        <taxon>Heteroderidae</taxon>
        <taxon>Heteroderinae</taxon>
        <taxon>Heterodera</taxon>
    </lineage>
</organism>
<dbReference type="PRINTS" id="PR00705">
    <property type="entry name" value="PAPAIN"/>
</dbReference>
<comment type="caution">
    <text evidence="7">The sequence shown here is derived from an EMBL/GenBank/DDBJ whole genome shotgun (WGS) entry which is preliminary data.</text>
</comment>
<feature type="domain" description="Peptidase C1A papain C-terminal" evidence="6">
    <location>
        <begin position="144"/>
        <end position="400"/>
    </location>
</feature>
<reference evidence="7 8" key="1">
    <citation type="submission" date="2024-10" db="EMBL/GenBank/DDBJ databases">
        <authorList>
            <person name="Kim D."/>
        </authorList>
    </citation>
    <scope>NUCLEOTIDE SEQUENCE [LARGE SCALE GENOMIC DNA]</scope>
    <source>
        <strain evidence="7">BH-2024</strain>
    </source>
</reference>
<feature type="region of interest" description="Disordered" evidence="5">
    <location>
        <begin position="14"/>
        <end position="46"/>
    </location>
</feature>
<evidence type="ECO:0000313" key="7">
    <source>
        <dbReference type="EMBL" id="KAL3107615.1"/>
    </source>
</evidence>
<comment type="similarity">
    <text evidence="1">Belongs to the peptidase C1 family.</text>
</comment>
<evidence type="ECO:0000256" key="1">
    <source>
        <dbReference type="ARBA" id="ARBA00008455"/>
    </source>
</evidence>
<keyword evidence="8" id="KW-1185">Reference proteome</keyword>
<dbReference type="PROSITE" id="PS00139">
    <property type="entry name" value="THIOL_PROTEASE_CYS"/>
    <property type="match status" value="1"/>
</dbReference>
<dbReference type="PROSITE" id="PS00639">
    <property type="entry name" value="THIOL_PROTEASE_HIS"/>
    <property type="match status" value="1"/>
</dbReference>
<evidence type="ECO:0000256" key="2">
    <source>
        <dbReference type="ARBA" id="ARBA00022670"/>
    </source>
</evidence>
<dbReference type="InterPro" id="IPR038765">
    <property type="entry name" value="Papain-like_cys_pep_sf"/>
</dbReference>
<dbReference type="InterPro" id="IPR013128">
    <property type="entry name" value="Peptidase_C1A"/>
</dbReference>
<dbReference type="SMART" id="SM00645">
    <property type="entry name" value="Pept_C1"/>
    <property type="match status" value="1"/>
</dbReference>
<dbReference type="EMBL" id="JBICBT010000613">
    <property type="protein sequence ID" value="KAL3107615.1"/>
    <property type="molecule type" value="Genomic_DNA"/>
</dbReference>
<feature type="compositionally biased region" description="Low complexity" evidence="5">
    <location>
        <begin position="31"/>
        <end position="44"/>
    </location>
</feature>
<name>A0ABD2KXC8_9BILA</name>
<evidence type="ECO:0000313" key="8">
    <source>
        <dbReference type="Proteomes" id="UP001620626"/>
    </source>
</evidence>
<feature type="region of interest" description="Disordered" evidence="5">
    <location>
        <begin position="116"/>
        <end position="136"/>
    </location>
</feature>
<keyword evidence="3" id="KW-0378">Hydrolase</keyword>
<dbReference type="InterPro" id="IPR025660">
    <property type="entry name" value="Pept_his_AS"/>
</dbReference>
<accession>A0ABD2KXC8</accession>
<dbReference type="AlphaFoldDB" id="A0ABD2KXC8"/>
<feature type="compositionally biased region" description="Basic residues" evidence="5">
    <location>
        <begin position="14"/>
        <end position="30"/>
    </location>
</feature>
<dbReference type="Pfam" id="PF00112">
    <property type="entry name" value="Peptidase_C1"/>
    <property type="match status" value="1"/>
</dbReference>
<dbReference type="GO" id="GO:0006508">
    <property type="term" value="P:proteolysis"/>
    <property type="evidence" value="ECO:0007669"/>
    <property type="project" value="UniProtKB-KW"/>
</dbReference>
<evidence type="ECO:0000256" key="5">
    <source>
        <dbReference type="SAM" id="MobiDB-lite"/>
    </source>
</evidence>
<protein>
    <recommendedName>
        <fullName evidence="6">Peptidase C1A papain C-terminal domain-containing protein</fullName>
    </recommendedName>
</protein>
<dbReference type="SUPFAM" id="SSF54001">
    <property type="entry name" value="Cysteine proteinases"/>
    <property type="match status" value="1"/>
</dbReference>
<evidence type="ECO:0000256" key="4">
    <source>
        <dbReference type="ARBA" id="ARBA00022807"/>
    </source>
</evidence>
<feature type="compositionally biased region" description="Polar residues" evidence="5">
    <location>
        <begin position="116"/>
        <end position="131"/>
    </location>
</feature>
<proteinExistence type="inferred from homology"/>
<sequence>MALLLLDVATCKKHHNKRNNKIGNNKHNKKSSSSSSDSSSSCSSESDEDASKLAEFLSDEGRQKRRFRAKSRVAKCNQRSGGHWQAIPHERFAMMSDMDKRRMAGLMIINSNGTLSSTETAPTAQTPNQRLISKRRRKRATCTTTISFDARQQWSACAAIINKVQDQSQCGDCWAVATASVFNDRYCINRLKQGQSTDANSASSYFSALDIMSCSPNSYGCNGGSPYYAWNWIKSTGVVTGTDYPTKNGCKPYPFEPNAKSAFTTPSCSAQCSNSAWKIAYTADRKYANATGFLQGTKSTVTAIENEIKANGPVVASMNVYNDFYYYSTGVYTRTSNTKMGGHAVRLIGWGKQTCTDGTSQDFWLAVNSWNTDWGQKGFFYIAKGVDEVGIESMGLFWGTPKV</sequence>
<dbReference type="InterPro" id="IPR000169">
    <property type="entry name" value="Pept_cys_AS"/>
</dbReference>
<dbReference type="PANTHER" id="PTHR12411">
    <property type="entry name" value="CYSTEINE PROTEASE FAMILY C1-RELATED"/>
    <property type="match status" value="1"/>
</dbReference>
<keyword evidence="2" id="KW-0645">Protease</keyword>
<keyword evidence="4" id="KW-0788">Thiol protease</keyword>
<dbReference type="InterPro" id="IPR000668">
    <property type="entry name" value="Peptidase_C1A_C"/>
</dbReference>
<dbReference type="Gene3D" id="3.90.70.10">
    <property type="entry name" value="Cysteine proteinases"/>
    <property type="match status" value="1"/>
</dbReference>
<dbReference type="GO" id="GO:0008234">
    <property type="term" value="F:cysteine-type peptidase activity"/>
    <property type="evidence" value="ECO:0007669"/>
    <property type="project" value="UniProtKB-KW"/>
</dbReference>
<evidence type="ECO:0000256" key="3">
    <source>
        <dbReference type="ARBA" id="ARBA00022801"/>
    </source>
</evidence>